<dbReference type="InterPro" id="IPR008979">
    <property type="entry name" value="Galactose-bd-like_sf"/>
</dbReference>
<evidence type="ECO:0000259" key="3">
    <source>
        <dbReference type="Pfam" id="PF03561"/>
    </source>
</evidence>
<feature type="domain" description="Allantoicase" evidence="3">
    <location>
        <begin position="172"/>
        <end position="308"/>
    </location>
</feature>
<dbReference type="GO" id="GO:0000256">
    <property type="term" value="P:allantoin catabolic process"/>
    <property type="evidence" value="ECO:0007669"/>
    <property type="project" value="InterPro"/>
</dbReference>
<evidence type="ECO:0000313" key="4">
    <source>
        <dbReference type="EMBL" id="KAG1564844.1"/>
    </source>
</evidence>
<gene>
    <name evidence="4" type="ORF">G6F50_010634</name>
</gene>
<dbReference type="Pfam" id="PF03561">
    <property type="entry name" value="Allantoicase"/>
    <property type="match status" value="2"/>
</dbReference>
<evidence type="ECO:0000256" key="2">
    <source>
        <dbReference type="SAM" id="MobiDB-lite"/>
    </source>
</evidence>
<feature type="domain" description="Allantoicase" evidence="3">
    <location>
        <begin position="67"/>
        <end position="153"/>
    </location>
</feature>
<evidence type="ECO:0000313" key="5">
    <source>
        <dbReference type="Proteomes" id="UP000740926"/>
    </source>
</evidence>
<proteinExistence type="inferred from homology"/>
<dbReference type="AlphaFoldDB" id="A0A9P6YUP0"/>
<feature type="region of interest" description="Disordered" evidence="2">
    <location>
        <begin position="377"/>
        <end position="408"/>
    </location>
</feature>
<evidence type="ECO:0000256" key="1">
    <source>
        <dbReference type="ARBA" id="ARBA00009242"/>
    </source>
</evidence>
<dbReference type="Gene3D" id="2.60.120.260">
    <property type="entry name" value="Galactose-binding domain-like"/>
    <property type="match status" value="3"/>
</dbReference>
<dbReference type="PANTHER" id="PTHR12045">
    <property type="entry name" value="ALLANTOICASE"/>
    <property type="match status" value="1"/>
</dbReference>
<name>A0A9P6YUP0_9FUNG</name>
<sequence length="408" mass="45981">MGNNLSRTNYIKIDAKDIQETRLDDYAELTSAARNSRIEYVSDEYYGKAENLLKQQNPDTSHSLYQGCTGTITGFDIDTTGFMDASPSNVLVEGYVENQREEGKWIILLPNVPIEMNSHNFYKIQHDPRIYSRLRLTTAPGGGIARFRCYGQVFPVWTNLNHEYNLASANLGSQIVRWTDAEYANKPNILLDRGTSQLDGWLTPRSRLEPRNDFVVIQLATTGILSAIVIDTSGFEGNSPSHIQIDGCNSDEIDPYMDPSVEWFTLIKATPCQPNDKTVHPIIYGLPVSHLKLTLFPDGGIQQVQALGIPYVKDDEEDAVMTLNENEAIIREEEKEQDAEKQLDNQISKEINHLLFPKSSDNTTIVKTITTKKRKSVELTERSVLKKPSTAPDTKPNRTSKRIKSKLT</sequence>
<accession>A0A9P6YUP0</accession>
<dbReference type="InterPro" id="IPR015908">
    <property type="entry name" value="Allantoicase_dom"/>
</dbReference>
<dbReference type="EMBL" id="JAANIU010002399">
    <property type="protein sequence ID" value="KAG1564844.1"/>
    <property type="molecule type" value="Genomic_DNA"/>
</dbReference>
<comment type="similarity">
    <text evidence="1">Belongs to the allantoicase family.</text>
</comment>
<dbReference type="GO" id="GO:0004037">
    <property type="term" value="F:allantoicase activity"/>
    <property type="evidence" value="ECO:0007669"/>
    <property type="project" value="InterPro"/>
</dbReference>
<dbReference type="Proteomes" id="UP000740926">
    <property type="component" value="Unassembled WGS sequence"/>
</dbReference>
<reference evidence="4 5" key="1">
    <citation type="journal article" date="2020" name="Microb. Genom.">
        <title>Genetic diversity of clinical and environmental Mucorales isolates obtained from an investigation of mucormycosis cases among solid organ transplant recipients.</title>
        <authorList>
            <person name="Nguyen M.H."/>
            <person name="Kaul D."/>
            <person name="Muto C."/>
            <person name="Cheng S.J."/>
            <person name="Richter R.A."/>
            <person name="Bruno V.M."/>
            <person name="Liu G."/>
            <person name="Beyhan S."/>
            <person name="Sundermann A.J."/>
            <person name="Mounaud S."/>
            <person name="Pasculle A.W."/>
            <person name="Nierman W.C."/>
            <person name="Driscoll E."/>
            <person name="Cumbie R."/>
            <person name="Clancy C.J."/>
            <person name="Dupont C.L."/>
        </authorList>
    </citation>
    <scope>NUCLEOTIDE SEQUENCE [LARGE SCALE GENOMIC DNA]</scope>
    <source>
        <strain evidence="4 5">GL24</strain>
    </source>
</reference>
<comment type="caution">
    <text evidence="4">The sequence shown here is derived from an EMBL/GenBank/DDBJ whole genome shotgun (WGS) entry which is preliminary data.</text>
</comment>
<dbReference type="SUPFAM" id="SSF49785">
    <property type="entry name" value="Galactose-binding domain-like"/>
    <property type="match status" value="2"/>
</dbReference>
<keyword evidence="5" id="KW-1185">Reference proteome</keyword>
<dbReference type="InterPro" id="IPR005164">
    <property type="entry name" value="Allantoicase"/>
</dbReference>
<protein>
    <recommendedName>
        <fullName evidence="3">Allantoicase domain-containing protein</fullName>
    </recommendedName>
</protein>
<dbReference type="PANTHER" id="PTHR12045:SF3">
    <property type="entry name" value="INACTIVE ALLANTOICASE-RELATED"/>
    <property type="match status" value="1"/>
</dbReference>
<feature type="compositionally biased region" description="Basic residues" evidence="2">
    <location>
        <begin position="398"/>
        <end position="408"/>
    </location>
</feature>
<organism evidence="4 5">
    <name type="scientific">Rhizopus delemar</name>
    <dbReference type="NCBI Taxonomy" id="936053"/>
    <lineage>
        <taxon>Eukaryota</taxon>
        <taxon>Fungi</taxon>
        <taxon>Fungi incertae sedis</taxon>
        <taxon>Mucoromycota</taxon>
        <taxon>Mucoromycotina</taxon>
        <taxon>Mucoromycetes</taxon>
        <taxon>Mucorales</taxon>
        <taxon>Mucorineae</taxon>
        <taxon>Rhizopodaceae</taxon>
        <taxon>Rhizopus</taxon>
    </lineage>
</organism>